<organism evidence="1 2">
    <name type="scientific">Dryococelus australis</name>
    <dbReference type="NCBI Taxonomy" id="614101"/>
    <lineage>
        <taxon>Eukaryota</taxon>
        <taxon>Metazoa</taxon>
        <taxon>Ecdysozoa</taxon>
        <taxon>Arthropoda</taxon>
        <taxon>Hexapoda</taxon>
        <taxon>Insecta</taxon>
        <taxon>Pterygota</taxon>
        <taxon>Neoptera</taxon>
        <taxon>Polyneoptera</taxon>
        <taxon>Phasmatodea</taxon>
        <taxon>Verophasmatodea</taxon>
        <taxon>Anareolatae</taxon>
        <taxon>Phasmatidae</taxon>
        <taxon>Eurycanthinae</taxon>
        <taxon>Dryococelus</taxon>
    </lineage>
</organism>
<evidence type="ECO:0000313" key="2">
    <source>
        <dbReference type="Proteomes" id="UP001159363"/>
    </source>
</evidence>
<evidence type="ECO:0000313" key="1">
    <source>
        <dbReference type="EMBL" id="KAJ8876021.1"/>
    </source>
</evidence>
<comment type="caution">
    <text evidence="1">The sequence shown here is derived from an EMBL/GenBank/DDBJ whole genome shotgun (WGS) entry which is preliminary data.</text>
</comment>
<reference evidence="1 2" key="1">
    <citation type="submission" date="2023-02" db="EMBL/GenBank/DDBJ databases">
        <title>LHISI_Scaffold_Assembly.</title>
        <authorList>
            <person name="Stuart O.P."/>
            <person name="Cleave R."/>
            <person name="Magrath M.J.L."/>
            <person name="Mikheyev A.S."/>
        </authorList>
    </citation>
    <scope>NUCLEOTIDE SEQUENCE [LARGE SCALE GENOMIC DNA]</scope>
    <source>
        <strain evidence="1">Daus_M_001</strain>
        <tissue evidence="1">Leg muscle</tissue>
    </source>
</reference>
<gene>
    <name evidence="1" type="ORF">PR048_023929</name>
</gene>
<keyword evidence="2" id="KW-1185">Reference proteome</keyword>
<dbReference type="Proteomes" id="UP001159363">
    <property type="component" value="Chromosome 8"/>
</dbReference>
<protein>
    <submittedName>
        <fullName evidence="1">Uncharacterized protein</fullName>
    </submittedName>
</protein>
<proteinExistence type="predicted"/>
<name>A0ABQ9GVK9_9NEOP</name>
<accession>A0ABQ9GVK9</accession>
<sequence>MCALPISQLAAGGRHTRYTPADVTHNHMAWQTTLDSVIGLLPDTSDTCILTYYPVTIGVRQSIDNYWTYVMGLKKLDGSQKFPLVSKIIKLHYVYLMGMQTLKEDSPFQRMFLQKKRHMSCRSLNGILMTRDTLRFYNNMLQEFIRGRGNCIEERLKNARTVKKKLKLNYLKRKGNTVTPEDQLLQKGDLKEAQAAQGMLEGVMSVKEEERKEHKDMQTLEKTAGKKTNSLITTFFTARSKKSCNYIERCPAK</sequence>
<dbReference type="EMBL" id="JARBHB010000009">
    <property type="protein sequence ID" value="KAJ8876021.1"/>
    <property type="molecule type" value="Genomic_DNA"/>
</dbReference>